<accession>D0P106</accession>
<evidence type="ECO:0000256" key="1">
    <source>
        <dbReference type="SAM" id="MobiDB-lite"/>
    </source>
</evidence>
<dbReference type="InParanoid" id="D0P106"/>
<sequence length="550" mass="60790">MYHSTRLDVKVDDLKVLIAAMLALGCSKGFDKKDLLRDVDGEDDLALQEPAPMGYFSPLSSDVVVQAVLDLASSADNEDASERSRETNENEAAIPTEEEQLKSSQKLIQNEEKVVNDAEEHELPVQVEARDDEADTEVDESLDVAVVSTPNTDFGQNEAMDTEVESPEMLPPPQVQEEVNEALKIALPPPAPTCVPVIVGSINTVEDDNDDSDDSQDEDEGETSQLRPPLQLGGPEDDDEDVLEVDATLSRMNENLRRRWSLQATFPFSVATTGASPSKTIGTAEDDEFAFDVNLENDLSVLSEVSIKARRESLEVKKRKEEEELLKELKRATDEEKKLNESDQAMDSTQPDATAYKDADALSLAELHSIYKRGLGDQEVLMDEEKKNKEADDEDSEGEEKAHNDGREASVACDNAPDTKATSEKRDVDESAEWREIKLVQHRQSQSANAGDSPETAIVSYTEAAKYYAETPDVMQHRDIIVSEDFSRGSYRGRSNPIKVIGEAFDGDSLRPSRPAEVIVPSKLKASDRKVLDNNLEFTEIGLQAVDEKE</sequence>
<feature type="compositionally biased region" description="Basic and acidic residues" evidence="1">
    <location>
        <begin position="399"/>
        <end position="408"/>
    </location>
</feature>
<feature type="compositionally biased region" description="Basic and acidic residues" evidence="1">
    <location>
        <begin position="421"/>
        <end position="439"/>
    </location>
</feature>
<dbReference type="eggNOG" id="KOG2998">
    <property type="taxonomic scope" value="Eukaryota"/>
</dbReference>
<dbReference type="VEuPathDB" id="FungiDB:PITG_19764"/>
<feature type="region of interest" description="Disordered" evidence="1">
    <location>
        <begin position="374"/>
        <end position="455"/>
    </location>
</feature>
<dbReference type="AlphaFoldDB" id="D0P106"/>
<dbReference type="PROSITE" id="PS51257">
    <property type="entry name" value="PROKAR_LIPOPROTEIN"/>
    <property type="match status" value="1"/>
</dbReference>
<evidence type="ECO:0000313" key="2">
    <source>
        <dbReference type="EMBL" id="EEY53718.1"/>
    </source>
</evidence>
<evidence type="ECO:0000313" key="3">
    <source>
        <dbReference type="Proteomes" id="UP000006643"/>
    </source>
</evidence>
<feature type="region of interest" description="Disordered" evidence="1">
    <location>
        <begin position="74"/>
        <end position="139"/>
    </location>
</feature>
<feature type="compositionally biased region" description="Acidic residues" evidence="1">
    <location>
        <begin position="130"/>
        <end position="139"/>
    </location>
</feature>
<organism evidence="2 3">
    <name type="scientific">Phytophthora infestans (strain T30-4)</name>
    <name type="common">Potato late blight agent</name>
    <dbReference type="NCBI Taxonomy" id="403677"/>
    <lineage>
        <taxon>Eukaryota</taxon>
        <taxon>Sar</taxon>
        <taxon>Stramenopiles</taxon>
        <taxon>Oomycota</taxon>
        <taxon>Peronosporomycetes</taxon>
        <taxon>Peronosporales</taxon>
        <taxon>Peronosporaceae</taxon>
        <taxon>Phytophthora</taxon>
    </lineage>
</organism>
<gene>
    <name evidence="2" type="ORF">PITG_19764</name>
</gene>
<dbReference type="RefSeq" id="XP_002896005.1">
    <property type="nucleotide sequence ID" value="XM_002895959.1"/>
</dbReference>
<feature type="compositionally biased region" description="Basic and acidic residues" evidence="1">
    <location>
        <begin position="330"/>
        <end position="341"/>
    </location>
</feature>
<name>D0P106_PHYIT</name>
<feature type="compositionally biased region" description="Polar residues" evidence="1">
    <location>
        <begin position="342"/>
        <end position="352"/>
    </location>
</feature>
<dbReference type="OrthoDB" id="266227at2759"/>
<feature type="compositionally biased region" description="Acidic residues" evidence="1">
    <location>
        <begin position="205"/>
        <end position="222"/>
    </location>
</feature>
<reference evidence="3" key="1">
    <citation type="journal article" date="2009" name="Nature">
        <title>Genome sequence and analysis of the Irish potato famine pathogen Phytophthora infestans.</title>
        <authorList>
            <consortium name="The Broad Institute Genome Sequencing Platform"/>
            <person name="Haas B.J."/>
            <person name="Kamoun S."/>
            <person name="Zody M.C."/>
            <person name="Jiang R.H."/>
            <person name="Handsaker R.E."/>
            <person name="Cano L.M."/>
            <person name="Grabherr M."/>
            <person name="Kodira C.D."/>
            <person name="Raffaele S."/>
            <person name="Torto-Alalibo T."/>
            <person name="Bozkurt T.O."/>
            <person name="Ah-Fong A.M."/>
            <person name="Alvarado L."/>
            <person name="Anderson V.L."/>
            <person name="Armstrong M.R."/>
            <person name="Avrova A."/>
            <person name="Baxter L."/>
            <person name="Beynon J."/>
            <person name="Boevink P.C."/>
            <person name="Bollmann S.R."/>
            <person name="Bos J.I."/>
            <person name="Bulone V."/>
            <person name="Cai G."/>
            <person name="Cakir C."/>
            <person name="Carrington J.C."/>
            <person name="Chawner M."/>
            <person name="Conti L."/>
            <person name="Costanzo S."/>
            <person name="Ewan R."/>
            <person name="Fahlgren N."/>
            <person name="Fischbach M.A."/>
            <person name="Fugelstad J."/>
            <person name="Gilroy E.M."/>
            <person name="Gnerre S."/>
            <person name="Green P.J."/>
            <person name="Grenville-Briggs L.J."/>
            <person name="Griffith J."/>
            <person name="Grunwald N.J."/>
            <person name="Horn K."/>
            <person name="Horner N.R."/>
            <person name="Hu C.H."/>
            <person name="Huitema E."/>
            <person name="Jeong D.H."/>
            <person name="Jones A.M."/>
            <person name="Jones J.D."/>
            <person name="Jones R.W."/>
            <person name="Karlsson E.K."/>
            <person name="Kunjeti S.G."/>
            <person name="Lamour K."/>
            <person name="Liu Z."/>
            <person name="Ma L."/>
            <person name="Maclean D."/>
            <person name="Chibucos M.C."/>
            <person name="McDonald H."/>
            <person name="McWalters J."/>
            <person name="Meijer H.J."/>
            <person name="Morgan W."/>
            <person name="Morris P.F."/>
            <person name="Munro C.A."/>
            <person name="O'Neill K."/>
            <person name="Ospina-Giraldo M."/>
            <person name="Pinzon A."/>
            <person name="Pritchard L."/>
            <person name="Ramsahoye B."/>
            <person name="Ren Q."/>
            <person name="Restrepo S."/>
            <person name="Roy S."/>
            <person name="Sadanandom A."/>
            <person name="Savidor A."/>
            <person name="Schornack S."/>
            <person name="Schwartz D.C."/>
            <person name="Schumann U.D."/>
            <person name="Schwessinger B."/>
            <person name="Seyer L."/>
            <person name="Sharpe T."/>
            <person name="Silvar C."/>
            <person name="Song J."/>
            <person name="Studholme D.J."/>
            <person name="Sykes S."/>
            <person name="Thines M."/>
            <person name="van de Vondervoort P.J."/>
            <person name="Phuntumart V."/>
            <person name="Wawra S."/>
            <person name="Weide R."/>
            <person name="Win J."/>
            <person name="Young C."/>
            <person name="Zhou S."/>
            <person name="Fry W."/>
            <person name="Meyers B.C."/>
            <person name="van West P."/>
            <person name="Ristaino J."/>
            <person name="Govers F."/>
            <person name="Birch P.R."/>
            <person name="Whisson S.C."/>
            <person name="Judelson H.S."/>
            <person name="Nusbaum C."/>
        </authorList>
    </citation>
    <scope>NUCLEOTIDE SEQUENCE [LARGE SCALE GENOMIC DNA]</scope>
    <source>
        <strain evidence="3">T30-4</strain>
    </source>
</reference>
<feature type="region of interest" description="Disordered" evidence="1">
    <location>
        <begin position="204"/>
        <end position="240"/>
    </location>
</feature>
<feature type="region of interest" description="Disordered" evidence="1">
    <location>
        <begin position="330"/>
        <end position="354"/>
    </location>
</feature>
<protein>
    <submittedName>
        <fullName evidence="2">Uncharacterized protein</fullName>
    </submittedName>
</protein>
<dbReference type="HOGENOM" id="CLU_495663_0_0_1"/>
<feature type="compositionally biased region" description="Basic and acidic residues" evidence="1">
    <location>
        <begin position="109"/>
        <end position="123"/>
    </location>
</feature>
<dbReference type="GeneID" id="9470057"/>
<dbReference type="Proteomes" id="UP000006643">
    <property type="component" value="Unassembled WGS sequence"/>
</dbReference>
<dbReference type="EMBL" id="DS028232">
    <property type="protein sequence ID" value="EEY53718.1"/>
    <property type="molecule type" value="Genomic_DNA"/>
</dbReference>
<keyword evidence="3" id="KW-1185">Reference proteome</keyword>
<proteinExistence type="predicted"/>
<dbReference type="KEGG" id="pif:PITG_19764"/>